<evidence type="ECO:0000313" key="2">
    <source>
        <dbReference type="Proteomes" id="UP000054217"/>
    </source>
</evidence>
<dbReference type="AlphaFoldDB" id="A0A0C3J791"/>
<evidence type="ECO:0000313" key="1">
    <source>
        <dbReference type="EMBL" id="KIO04898.1"/>
    </source>
</evidence>
<sequence>MMARMQLARRTSMQDMPPKILLMICTFLPLDLSLGVSKTDTHVYYPMYRPTQLLSPCRRMADSSELLGWILL</sequence>
<reference evidence="2" key="2">
    <citation type="submission" date="2015-01" db="EMBL/GenBank/DDBJ databases">
        <title>Evolutionary Origins and Diversification of the Mycorrhizal Mutualists.</title>
        <authorList>
            <consortium name="DOE Joint Genome Institute"/>
            <consortium name="Mycorrhizal Genomics Consortium"/>
            <person name="Kohler A."/>
            <person name="Kuo A."/>
            <person name="Nagy L.G."/>
            <person name="Floudas D."/>
            <person name="Copeland A."/>
            <person name="Barry K.W."/>
            <person name="Cichocki N."/>
            <person name="Veneault-Fourrey C."/>
            <person name="LaButti K."/>
            <person name="Lindquist E.A."/>
            <person name="Lipzen A."/>
            <person name="Lundell T."/>
            <person name="Morin E."/>
            <person name="Murat C."/>
            <person name="Riley R."/>
            <person name="Ohm R."/>
            <person name="Sun H."/>
            <person name="Tunlid A."/>
            <person name="Henrissat B."/>
            <person name="Grigoriev I.V."/>
            <person name="Hibbett D.S."/>
            <person name="Martin F."/>
        </authorList>
    </citation>
    <scope>NUCLEOTIDE SEQUENCE [LARGE SCALE GENOMIC DNA]</scope>
    <source>
        <strain evidence="2">Marx 270</strain>
    </source>
</reference>
<proteinExistence type="predicted"/>
<keyword evidence="2" id="KW-1185">Reference proteome</keyword>
<name>A0A0C3J791_PISTI</name>
<protein>
    <submittedName>
        <fullName evidence="1">Uncharacterized protein</fullName>
    </submittedName>
</protein>
<dbReference type="EMBL" id="KN831969">
    <property type="protein sequence ID" value="KIO04898.1"/>
    <property type="molecule type" value="Genomic_DNA"/>
</dbReference>
<gene>
    <name evidence="1" type="ORF">M404DRAFT_541790</name>
</gene>
<accession>A0A0C3J791</accession>
<dbReference type="HOGENOM" id="CLU_2723217_0_0_1"/>
<reference evidence="1 2" key="1">
    <citation type="submission" date="2014-04" db="EMBL/GenBank/DDBJ databases">
        <authorList>
            <consortium name="DOE Joint Genome Institute"/>
            <person name="Kuo A."/>
            <person name="Kohler A."/>
            <person name="Costa M.D."/>
            <person name="Nagy L.G."/>
            <person name="Floudas D."/>
            <person name="Copeland A."/>
            <person name="Barry K.W."/>
            <person name="Cichocki N."/>
            <person name="Veneault-Fourrey C."/>
            <person name="LaButti K."/>
            <person name="Lindquist E.A."/>
            <person name="Lipzen A."/>
            <person name="Lundell T."/>
            <person name="Morin E."/>
            <person name="Murat C."/>
            <person name="Sun H."/>
            <person name="Tunlid A."/>
            <person name="Henrissat B."/>
            <person name="Grigoriev I.V."/>
            <person name="Hibbett D.S."/>
            <person name="Martin F."/>
            <person name="Nordberg H.P."/>
            <person name="Cantor M.N."/>
            <person name="Hua S.X."/>
        </authorList>
    </citation>
    <scope>NUCLEOTIDE SEQUENCE [LARGE SCALE GENOMIC DNA]</scope>
    <source>
        <strain evidence="1 2">Marx 270</strain>
    </source>
</reference>
<organism evidence="1 2">
    <name type="scientific">Pisolithus tinctorius Marx 270</name>
    <dbReference type="NCBI Taxonomy" id="870435"/>
    <lineage>
        <taxon>Eukaryota</taxon>
        <taxon>Fungi</taxon>
        <taxon>Dikarya</taxon>
        <taxon>Basidiomycota</taxon>
        <taxon>Agaricomycotina</taxon>
        <taxon>Agaricomycetes</taxon>
        <taxon>Agaricomycetidae</taxon>
        <taxon>Boletales</taxon>
        <taxon>Sclerodermatineae</taxon>
        <taxon>Pisolithaceae</taxon>
        <taxon>Pisolithus</taxon>
    </lineage>
</organism>
<dbReference type="Proteomes" id="UP000054217">
    <property type="component" value="Unassembled WGS sequence"/>
</dbReference>
<dbReference type="InParanoid" id="A0A0C3J791"/>